<dbReference type="AlphaFoldDB" id="A0A848KKF7"/>
<dbReference type="PIRSF" id="PIRSF000429">
    <property type="entry name" value="Ac-CoA_Ac_transf"/>
    <property type="match status" value="1"/>
</dbReference>
<dbReference type="SUPFAM" id="SSF53901">
    <property type="entry name" value="Thiolase-like"/>
    <property type="match status" value="2"/>
</dbReference>
<feature type="domain" description="Thiolase N-terminal" evidence="8">
    <location>
        <begin position="5"/>
        <end position="271"/>
    </location>
</feature>
<name>A0A848KKF7_9NOCA</name>
<organism evidence="10 11">
    <name type="scientific">Antrihabitans stalactiti</name>
    <dbReference type="NCBI Taxonomy" id="2584121"/>
    <lineage>
        <taxon>Bacteria</taxon>
        <taxon>Bacillati</taxon>
        <taxon>Actinomycetota</taxon>
        <taxon>Actinomycetes</taxon>
        <taxon>Mycobacteriales</taxon>
        <taxon>Nocardiaceae</taxon>
        <taxon>Antrihabitans</taxon>
    </lineage>
</organism>
<keyword evidence="11" id="KW-1185">Reference proteome</keyword>
<dbReference type="NCBIfam" id="TIGR01930">
    <property type="entry name" value="AcCoA-C-Actrans"/>
    <property type="match status" value="1"/>
</dbReference>
<evidence type="ECO:0000256" key="4">
    <source>
        <dbReference type="ARBA" id="ARBA00023315"/>
    </source>
</evidence>
<dbReference type="InterPro" id="IPR020617">
    <property type="entry name" value="Thiolase_C"/>
</dbReference>
<keyword evidence="3 7" id="KW-0808">Transferase</keyword>
<evidence type="ECO:0000259" key="8">
    <source>
        <dbReference type="Pfam" id="PF00108"/>
    </source>
</evidence>
<evidence type="ECO:0000256" key="2">
    <source>
        <dbReference type="ARBA" id="ARBA00012705"/>
    </source>
</evidence>
<dbReference type="CDD" id="cd00751">
    <property type="entry name" value="thiolase"/>
    <property type="match status" value="1"/>
</dbReference>
<evidence type="ECO:0000256" key="6">
    <source>
        <dbReference type="PIRSR" id="PIRSR000429-1"/>
    </source>
</evidence>
<dbReference type="Gene3D" id="3.40.47.10">
    <property type="match status" value="1"/>
</dbReference>
<evidence type="ECO:0000256" key="3">
    <source>
        <dbReference type="ARBA" id="ARBA00022679"/>
    </source>
</evidence>
<dbReference type="PROSITE" id="PS00099">
    <property type="entry name" value="THIOLASE_3"/>
    <property type="match status" value="1"/>
</dbReference>
<dbReference type="InterPro" id="IPR020616">
    <property type="entry name" value="Thiolase_N"/>
</dbReference>
<dbReference type="GO" id="GO:0003985">
    <property type="term" value="F:acetyl-CoA C-acetyltransferase activity"/>
    <property type="evidence" value="ECO:0007669"/>
    <property type="project" value="UniProtKB-EC"/>
</dbReference>
<feature type="active site" description="Proton acceptor" evidence="6">
    <location>
        <position position="395"/>
    </location>
</feature>
<evidence type="ECO:0000256" key="1">
    <source>
        <dbReference type="ARBA" id="ARBA00010982"/>
    </source>
</evidence>
<dbReference type="RefSeq" id="WP_169594969.1">
    <property type="nucleotide sequence ID" value="NZ_VCQU01000020.1"/>
</dbReference>
<dbReference type="Pfam" id="PF02803">
    <property type="entry name" value="Thiolase_C"/>
    <property type="match status" value="1"/>
</dbReference>
<dbReference type="PROSITE" id="PS00737">
    <property type="entry name" value="THIOLASE_2"/>
    <property type="match status" value="1"/>
</dbReference>
<dbReference type="PANTHER" id="PTHR18919">
    <property type="entry name" value="ACETYL-COA C-ACYLTRANSFERASE"/>
    <property type="match status" value="1"/>
</dbReference>
<dbReference type="Pfam" id="PF00108">
    <property type="entry name" value="Thiolase_N"/>
    <property type="match status" value="1"/>
</dbReference>
<keyword evidence="4 7" id="KW-0012">Acyltransferase</keyword>
<dbReference type="EC" id="2.3.1.9" evidence="2"/>
<dbReference type="Proteomes" id="UP000535543">
    <property type="component" value="Unassembled WGS sequence"/>
</dbReference>
<reference evidence="10 11" key="2">
    <citation type="submission" date="2020-06" db="EMBL/GenBank/DDBJ databases">
        <title>Antribacter stalactiti gen. nov., sp. nov., a new member of the family Nacardiaceae isolated from a cave.</title>
        <authorList>
            <person name="Kim I.S."/>
        </authorList>
    </citation>
    <scope>NUCLEOTIDE SEQUENCE [LARGE SCALE GENOMIC DNA]</scope>
    <source>
        <strain evidence="10 11">YC2-7</strain>
    </source>
</reference>
<feature type="active site" description="Proton acceptor" evidence="6">
    <location>
        <position position="365"/>
    </location>
</feature>
<dbReference type="InterPro" id="IPR020613">
    <property type="entry name" value="Thiolase_CS"/>
</dbReference>
<feature type="domain" description="Thiolase C-terminal" evidence="9">
    <location>
        <begin position="280"/>
        <end position="407"/>
    </location>
</feature>
<feature type="active site" description="Acyl-thioester intermediate" evidence="6">
    <location>
        <position position="89"/>
    </location>
</feature>
<evidence type="ECO:0000256" key="5">
    <source>
        <dbReference type="ARBA" id="ARBA00040529"/>
    </source>
</evidence>
<sequence length="411" mass="42895">MSDAYVVGGVRTPVGKYGGSLSHIRLDDLLGRTMVAACERVGVPLERVEEITAGCVNSAHEGMGDVGRWAALAAGFPDSVPAITVNRFCASSLSGAISLSHAIKSGELGIGLAAGVESMSRSGWAFMKGETPFSPRGPLILLDTMWAGAGGPPHPALAARNTYISMIETAQNVANKYRLTREEIDAFAYRSHHDAAAARDSGRLAKEIHPVDIAATRTSPARTVEHDEMIRSDTTLERLATLPPQPGTTQMTAGNSSPLSDGASAVVMASSESVSEFGLDPLARVVSSATYALDPKFMGIAPAWAIATALRRGGVAPADIDVWEVHEAFAAQALGVLRELPVQLDGFTVPDELLNPNGGAVAIGHPFGSSGTRYVLTLATELRERGVRYGVLGVCVGSGQGVALLLENASL</sequence>
<dbReference type="InterPro" id="IPR016039">
    <property type="entry name" value="Thiolase-like"/>
</dbReference>
<proteinExistence type="inferred from homology"/>
<evidence type="ECO:0000259" key="9">
    <source>
        <dbReference type="Pfam" id="PF02803"/>
    </source>
</evidence>
<dbReference type="PANTHER" id="PTHR18919:SF107">
    <property type="entry name" value="ACETYL-COA ACETYLTRANSFERASE, CYTOSOLIC"/>
    <property type="match status" value="1"/>
</dbReference>
<dbReference type="InterPro" id="IPR002155">
    <property type="entry name" value="Thiolase"/>
</dbReference>
<evidence type="ECO:0000313" key="10">
    <source>
        <dbReference type="EMBL" id="NMN99573.1"/>
    </source>
</evidence>
<comment type="caution">
    <text evidence="10">The sequence shown here is derived from an EMBL/GenBank/DDBJ whole genome shotgun (WGS) entry which is preliminary data.</text>
</comment>
<evidence type="ECO:0000313" key="11">
    <source>
        <dbReference type="Proteomes" id="UP000535543"/>
    </source>
</evidence>
<protein>
    <recommendedName>
        <fullName evidence="5">Probable acetyl-CoA acetyltransferase</fullName>
        <ecNumber evidence="2">2.3.1.9</ecNumber>
    </recommendedName>
</protein>
<reference evidence="10 11" key="1">
    <citation type="submission" date="2019-05" db="EMBL/GenBank/DDBJ databases">
        <authorList>
            <person name="Lee S.D."/>
        </authorList>
    </citation>
    <scope>NUCLEOTIDE SEQUENCE [LARGE SCALE GENOMIC DNA]</scope>
    <source>
        <strain evidence="10 11">YC2-7</strain>
    </source>
</reference>
<evidence type="ECO:0000256" key="7">
    <source>
        <dbReference type="RuleBase" id="RU003557"/>
    </source>
</evidence>
<gene>
    <name evidence="10" type="ORF">FGL95_31605</name>
</gene>
<accession>A0A848KKF7</accession>
<comment type="similarity">
    <text evidence="1 7">Belongs to the thiolase-like superfamily. Thiolase family.</text>
</comment>
<dbReference type="InterPro" id="IPR020610">
    <property type="entry name" value="Thiolase_AS"/>
</dbReference>
<dbReference type="EMBL" id="VCQU01000020">
    <property type="protein sequence ID" value="NMN99573.1"/>
    <property type="molecule type" value="Genomic_DNA"/>
</dbReference>